<dbReference type="EMBL" id="RSCD01000005">
    <property type="protein sequence ID" value="RSH92948.1"/>
    <property type="molecule type" value="Genomic_DNA"/>
</dbReference>
<reference evidence="15 16" key="1">
    <citation type="submission" date="2018-11" db="EMBL/GenBank/DDBJ databases">
        <title>Genome sequence of Saitozyma podzolica DSM 27192.</title>
        <authorList>
            <person name="Aliyu H."/>
            <person name="Gorte O."/>
            <person name="Ochsenreither K."/>
        </authorList>
    </citation>
    <scope>NUCLEOTIDE SEQUENCE [LARGE SCALE GENOMIC DNA]</scope>
    <source>
        <strain evidence="15 16">DSM 27192</strain>
    </source>
</reference>
<dbReference type="Gene3D" id="1.10.238.10">
    <property type="entry name" value="EF-hand"/>
    <property type="match status" value="1"/>
</dbReference>
<dbReference type="InterPro" id="IPR011992">
    <property type="entry name" value="EF-hand-dom_pair"/>
</dbReference>
<evidence type="ECO:0000256" key="13">
    <source>
        <dbReference type="SAM" id="Phobius"/>
    </source>
</evidence>
<evidence type="ECO:0000256" key="5">
    <source>
        <dbReference type="ARBA" id="ARBA00022692"/>
    </source>
</evidence>
<dbReference type="OrthoDB" id="275278at2759"/>
<evidence type="ECO:0000256" key="12">
    <source>
        <dbReference type="SAM" id="MobiDB-lite"/>
    </source>
</evidence>
<evidence type="ECO:0000256" key="4">
    <source>
        <dbReference type="ARBA" id="ARBA00022449"/>
    </source>
</evidence>
<keyword evidence="6" id="KW-0999">Mitochondrion inner membrane</keyword>
<feature type="compositionally biased region" description="Basic and acidic residues" evidence="12">
    <location>
        <begin position="551"/>
        <end position="562"/>
    </location>
</feature>
<evidence type="ECO:0000256" key="1">
    <source>
        <dbReference type="ARBA" id="ARBA00004434"/>
    </source>
</evidence>
<keyword evidence="16" id="KW-1185">Reference proteome</keyword>
<keyword evidence="5 13" id="KW-0812">Transmembrane</keyword>
<dbReference type="PANTHER" id="PTHR14009">
    <property type="entry name" value="LEUCINE ZIPPER-EF-HAND CONTAINING TRANSMEMBRANE PROTEIN"/>
    <property type="match status" value="1"/>
</dbReference>
<dbReference type="GO" id="GO:0043022">
    <property type="term" value="F:ribosome binding"/>
    <property type="evidence" value="ECO:0007669"/>
    <property type="project" value="InterPro"/>
</dbReference>
<evidence type="ECO:0000256" key="8">
    <source>
        <dbReference type="ARBA" id="ARBA00023128"/>
    </source>
</evidence>
<organism evidence="15 16">
    <name type="scientific">Saitozyma podzolica</name>
    <dbReference type="NCBI Taxonomy" id="1890683"/>
    <lineage>
        <taxon>Eukaryota</taxon>
        <taxon>Fungi</taxon>
        <taxon>Dikarya</taxon>
        <taxon>Basidiomycota</taxon>
        <taxon>Agaricomycotina</taxon>
        <taxon>Tremellomycetes</taxon>
        <taxon>Tremellales</taxon>
        <taxon>Trimorphomycetaceae</taxon>
        <taxon>Saitozyma</taxon>
    </lineage>
</organism>
<evidence type="ECO:0000259" key="14">
    <source>
        <dbReference type="PROSITE" id="PS51758"/>
    </source>
</evidence>
<keyword evidence="7 13" id="KW-1133">Transmembrane helix</keyword>
<evidence type="ECO:0000256" key="9">
    <source>
        <dbReference type="ARBA" id="ARBA00023136"/>
    </source>
</evidence>
<gene>
    <name evidence="15" type="ORF">EHS25_008394</name>
</gene>
<feature type="domain" description="Letm1 RBD" evidence="14">
    <location>
        <begin position="279"/>
        <end position="468"/>
    </location>
</feature>
<evidence type="ECO:0000256" key="2">
    <source>
        <dbReference type="ARBA" id="ARBA00009584"/>
    </source>
</evidence>
<proteinExistence type="inferred from homology"/>
<comment type="caution">
    <text evidence="15">The sequence shown here is derived from an EMBL/GenBank/DDBJ whole genome shotgun (WGS) entry which is preliminary data.</text>
</comment>
<evidence type="ECO:0000256" key="11">
    <source>
        <dbReference type="PROSITE-ProRule" id="PRU01094"/>
    </source>
</evidence>
<dbReference type="GO" id="GO:0030003">
    <property type="term" value="P:intracellular monoatomic cation homeostasis"/>
    <property type="evidence" value="ECO:0007669"/>
    <property type="project" value="TreeGrafter"/>
</dbReference>
<dbReference type="Proteomes" id="UP000279259">
    <property type="component" value="Unassembled WGS sequence"/>
</dbReference>
<dbReference type="STRING" id="1890683.A0A427YPB0"/>
<dbReference type="PROSITE" id="PS51758">
    <property type="entry name" value="LETM1_RBD"/>
    <property type="match status" value="1"/>
</dbReference>
<evidence type="ECO:0000256" key="6">
    <source>
        <dbReference type="ARBA" id="ARBA00022792"/>
    </source>
</evidence>
<keyword evidence="9 13" id="KW-0472">Membrane</keyword>
<keyword evidence="4" id="KW-0813">Transport</keyword>
<feature type="compositionally biased region" description="Basic and acidic residues" evidence="12">
    <location>
        <begin position="155"/>
        <end position="172"/>
    </location>
</feature>
<dbReference type="InterPro" id="IPR033122">
    <property type="entry name" value="LETM1-like_RBD"/>
</dbReference>
<dbReference type="AlphaFoldDB" id="A0A427YPB0"/>
<feature type="compositionally biased region" description="Basic and acidic residues" evidence="12">
    <location>
        <begin position="509"/>
        <end position="544"/>
    </location>
</feature>
<sequence length="748" mass="83117">MLASSAAGPSSPHVAAVVRRRAPQALLQKRALGVPRGESATLLSIGITSLMSPAPAHVPDHFTASVLRSAFLSTTAYSPRHIHPSIPLASLRQPHLYRPISTETQTTQRSEPPPPSGISGSTATSNQLPTRVPPPGSPPPAPPAPLNASPPKVAEQAEEKAEQAIAKKKEEKSGSLSTRVWSTVKKEAAHYWAGTKLLGQEIKISAKLQWKVLNGGTLTRRERRQLKRTTTDLLRLLPFSVFVIVPFMEFLLPVALRLFPNMLPSTFEGDLAAAEKQRKLLRVRIEMAKFLQETVRESGLKAESVVKSDEFKQFFRKVRSTGEKPSQTDVIRVAKLFHDDITLDNLSRPQLVSMCKYININAFGTDNFLKHQIRNKLERVRVDDMMIHAEGVDSLTTKELQQACQSRGIRFQGISPARLREELEQWIELHYINGISGVLLILSRAFNFEQSGDDVMESLITTLSSLPENLLNEAELGVSEEASYKQKLEVLQQQQELIEDEAEQEQEEQEARKAELEAKKAEEAARKEQEDAAKQFTAEAEKLAGTESMVAEEKKPEKVEDDARMTKEQLGELAEALNILTAKSSIIKEREELKAILEDNLLSEAESKERPDEADQKVIAVSKRVRSMIKKIDAQLEKYDEKVGGSLNLIQSNAKGQITLADLKRALRVIKHAPSEDAIEGLGKKLDVDSDGLVELDHVLELTQDHGLGILLEDAEAKDILDTGANLRHSKDLPKELKPKREDIIAEE</sequence>
<feature type="region of interest" description="Disordered" evidence="12">
    <location>
        <begin position="102"/>
        <end position="172"/>
    </location>
</feature>
<evidence type="ECO:0000256" key="7">
    <source>
        <dbReference type="ARBA" id="ARBA00022989"/>
    </source>
</evidence>
<feature type="transmembrane region" description="Helical" evidence="13">
    <location>
        <begin position="233"/>
        <end position="256"/>
    </location>
</feature>
<comment type="similarity">
    <text evidence="2">Belongs to the LETM1 family.</text>
</comment>
<evidence type="ECO:0000313" key="16">
    <source>
        <dbReference type="Proteomes" id="UP000279259"/>
    </source>
</evidence>
<dbReference type="SUPFAM" id="SSF47473">
    <property type="entry name" value="EF-hand"/>
    <property type="match status" value="1"/>
</dbReference>
<evidence type="ECO:0000256" key="3">
    <source>
        <dbReference type="ARBA" id="ARBA00020557"/>
    </source>
</evidence>
<protein>
    <recommendedName>
        <fullName evidence="3">Mitochondrial proton/calcium exchanger protein</fullName>
    </recommendedName>
    <alternativeName>
        <fullName evidence="10">Leucine zipper-EF-hand-containing transmembrane protein 1</fullName>
    </alternativeName>
</protein>
<keyword evidence="8 11" id="KW-0496">Mitochondrion</keyword>
<evidence type="ECO:0000313" key="15">
    <source>
        <dbReference type="EMBL" id="RSH92948.1"/>
    </source>
</evidence>
<name>A0A427YPB0_9TREE</name>
<dbReference type="PANTHER" id="PTHR14009:SF1">
    <property type="entry name" value="MITOCHONDRIAL PROTON_CALCIUM EXCHANGER PROTEIN"/>
    <property type="match status" value="1"/>
</dbReference>
<dbReference type="GO" id="GO:0015297">
    <property type="term" value="F:antiporter activity"/>
    <property type="evidence" value="ECO:0007669"/>
    <property type="project" value="UniProtKB-KW"/>
</dbReference>
<evidence type="ECO:0000256" key="10">
    <source>
        <dbReference type="ARBA" id="ARBA00031360"/>
    </source>
</evidence>
<dbReference type="GO" id="GO:0005743">
    <property type="term" value="C:mitochondrial inner membrane"/>
    <property type="evidence" value="ECO:0007669"/>
    <property type="project" value="UniProtKB-SubCell"/>
</dbReference>
<comment type="subcellular location">
    <subcellularLocation>
        <location evidence="1">Mitochondrion inner membrane</location>
        <topology evidence="1">Single-pass membrane protein</topology>
    </subcellularLocation>
</comment>
<keyword evidence="4" id="KW-0050">Antiport</keyword>
<feature type="region of interest" description="Disordered" evidence="12">
    <location>
        <begin position="500"/>
        <end position="562"/>
    </location>
</feature>
<dbReference type="Pfam" id="PF07766">
    <property type="entry name" value="LETM1_RBD"/>
    <property type="match status" value="1"/>
</dbReference>
<feature type="compositionally biased region" description="Pro residues" evidence="12">
    <location>
        <begin position="131"/>
        <end position="145"/>
    </location>
</feature>
<accession>A0A427YPB0</accession>
<dbReference type="InterPro" id="IPR044202">
    <property type="entry name" value="LETM1/MDM38-like"/>
</dbReference>